<proteinExistence type="predicted"/>
<reference evidence="2 3" key="1">
    <citation type="submission" date="2012-05" db="EMBL/GenBank/DDBJ databases">
        <authorList>
            <person name="Weinstock G."/>
            <person name="Sodergren E."/>
            <person name="Lobos E.A."/>
            <person name="Fulton L."/>
            <person name="Fulton R."/>
            <person name="Courtney L."/>
            <person name="Fronick C."/>
            <person name="O'Laughlin M."/>
            <person name="Godfrey J."/>
            <person name="Wilson R.M."/>
            <person name="Miner T."/>
            <person name="Farmer C."/>
            <person name="Delehaunty K."/>
            <person name="Cordes M."/>
            <person name="Minx P."/>
            <person name="Tomlinson C."/>
            <person name="Chen J."/>
            <person name="Wollam A."/>
            <person name="Pepin K.H."/>
            <person name="Bhonagiri V."/>
            <person name="Zhang X."/>
            <person name="Suruliraj S."/>
            <person name="Warren W."/>
            <person name="Mitreva M."/>
            <person name="Mardis E.R."/>
            <person name="Wilson R.K."/>
        </authorList>
    </citation>
    <scope>NUCLEOTIDE SEQUENCE [LARGE SCALE GENOMIC DNA]</scope>
    <source>
        <strain evidence="2 3">F0037</strain>
    </source>
</reference>
<comment type="caution">
    <text evidence="2">The sequence shown here is derived from an EMBL/GenBank/DDBJ whole genome shotgun (WGS) entry which is preliminary data.</text>
</comment>
<gene>
    <name evidence="2" type="ORF">HMPREF9134_01514</name>
</gene>
<name>L1N9J3_9PORP</name>
<evidence type="ECO:0008006" key="4">
    <source>
        <dbReference type="Google" id="ProtNLM"/>
    </source>
</evidence>
<evidence type="ECO:0000313" key="3">
    <source>
        <dbReference type="Proteomes" id="UP000010408"/>
    </source>
</evidence>
<accession>L1N9J3</accession>
<dbReference type="PATRIC" id="fig|1127696.3.peg.1367"/>
<dbReference type="HOGENOM" id="CLU_036801_0_0_10"/>
<dbReference type="Proteomes" id="UP000010408">
    <property type="component" value="Unassembled WGS sequence"/>
</dbReference>
<evidence type="ECO:0000313" key="2">
    <source>
        <dbReference type="EMBL" id="EKY00184.1"/>
    </source>
</evidence>
<dbReference type="EMBL" id="AMEQ01000040">
    <property type="protein sequence ID" value="EKY00184.1"/>
    <property type="molecule type" value="Genomic_DNA"/>
</dbReference>
<dbReference type="AlphaFoldDB" id="L1N9J3"/>
<protein>
    <recommendedName>
        <fullName evidence="4">Lipoprotein-associated type-17 domain-containing protein</fullName>
    </recommendedName>
</protein>
<sequence>MMKNLAFVLMAIVCFGSCRKDDPTPTPKPKPDKEEPKKPEENKHEVTLADIEAYYAFDKTSDLAVAQAQIAATTSEKEVNNKKLQIKEAEMTDPKATEGTFTLVIKSGTVNGKDFSKSFNLSGFKKVSRPDDQVIAKRMQAEWSVAPEVYLQGIDLESLYLDGKTEKFTTETLSPYVRFYSSSVSGEQYVLTTEEVKGIQIKEVKYTTNETSGAGELTFKTVYKGVTSTSALTLSLNRNAYYAQRVTLNPDFAKSLYMRGVYQYLSIYVGSILKYDTDKYAATLKEDSKLANNSSNSLSFSIELHRKGVHSDKVIAVLPFEVTSFKPLETLKQDIFMSQDSEFIEVMSKKLKTWQRGTDLVQHLNTGLDNWMTKSKWVFKYPGNPQNLTWSKVRVNGSEQNLLSGSSSRNEGRDVYLLSPKFQVVSAELNGTTLKGTVELISANDVSLSGVTFPFTVLSLKL</sequence>
<evidence type="ECO:0000256" key="1">
    <source>
        <dbReference type="SAM" id="MobiDB-lite"/>
    </source>
</evidence>
<dbReference type="STRING" id="1127696.HMPREF9134_01514"/>
<feature type="region of interest" description="Disordered" evidence="1">
    <location>
        <begin position="20"/>
        <end position="44"/>
    </location>
</feature>
<dbReference type="eggNOG" id="ENOG5033S95">
    <property type="taxonomic scope" value="Bacteria"/>
</dbReference>
<dbReference type="RefSeq" id="WP_005467625.1">
    <property type="nucleotide sequence ID" value="NZ_KB291032.1"/>
</dbReference>
<organism evidence="2 3">
    <name type="scientific">Porphyromonas catoniae F0037</name>
    <dbReference type="NCBI Taxonomy" id="1127696"/>
    <lineage>
        <taxon>Bacteria</taxon>
        <taxon>Pseudomonadati</taxon>
        <taxon>Bacteroidota</taxon>
        <taxon>Bacteroidia</taxon>
        <taxon>Bacteroidales</taxon>
        <taxon>Porphyromonadaceae</taxon>
        <taxon>Porphyromonas</taxon>
    </lineage>
</organism>